<dbReference type="EMBL" id="JACGWO010000008">
    <property type="protein sequence ID" value="KAK4422061.1"/>
    <property type="molecule type" value="Genomic_DNA"/>
</dbReference>
<comment type="caution">
    <text evidence="1">The sequence shown here is derived from an EMBL/GenBank/DDBJ whole genome shotgun (WGS) entry which is preliminary data.</text>
</comment>
<proteinExistence type="predicted"/>
<name>A0AAE2CH52_9LAMI</name>
<accession>A0AAE2CH52</accession>
<gene>
    <name evidence="1" type="ORF">Salat_2157000</name>
</gene>
<dbReference type="Proteomes" id="UP001293254">
    <property type="component" value="Unassembled WGS sequence"/>
</dbReference>
<evidence type="ECO:0000313" key="1">
    <source>
        <dbReference type="EMBL" id="KAK4422061.1"/>
    </source>
</evidence>
<reference evidence="1" key="2">
    <citation type="journal article" date="2024" name="Plant">
        <title>Genomic evolution and insights into agronomic trait innovations of Sesamum species.</title>
        <authorList>
            <person name="Miao H."/>
            <person name="Wang L."/>
            <person name="Qu L."/>
            <person name="Liu H."/>
            <person name="Sun Y."/>
            <person name="Le M."/>
            <person name="Wang Q."/>
            <person name="Wei S."/>
            <person name="Zheng Y."/>
            <person name="Lin W."/>
            <person name="Duan Y."/>
            <person name="Cao H."/>
            <person name="Xiong S."/>
            <person name="Wang X."/>
            <person name="Wei L."/>
            <person name="Li C."/>
            <person name="Ma Q."/>
            <person name="Ju M."/>
            <person name="Zhao R."/>
            <person name="Li G."/>
            <person name="Mu C."/>
            <person name="Tian Q."/>
            <person name="Mei H."/>
            <person name="Zhang T."/>
            <person name="Gao T."/>
            <person name="Zhang H."/>
        </authorList>
    </citation>
    <scope>NUCLEOTIDE SEQUENCE</scope>
    <source>
        <strain evidence="1">3651</strain>
    </source>
</reference>
<reference evidence="1" key="1">
    <citation type="submission" date="2020-06" db="EMBL/GenBank/DDBJ databases">
        <authorList>
            <person name="Li T."/>
            <person name="Hu X."/>
            <person name="Zhang T."/>
            <person name="Song X."/>
            <person name="Zhang H."/>
            <person name="Dai N."/>
            <person name="Sheng W."/>
            <person name="Hou X."/>
            <person name="Wei L."/>
        </authorList>
    </citation>
    <scope>NUCLEOTIDE SEQUENCE</scope>
    <source>
        <strain evidence="1">3651</strain>
        <tissue evidence="1">Leaf</tissue>
    </source>
</reference>
<protein>
    <submittedName>
        <fullName evidence="1">Uncharacterized protein</fullName>
    </submittedName>
</protein>
<dbReference type="AlphaFoldDB" id="A0AAE2CH52"/>
<organism evidence="1 2">
    <name type="scientific">Sesamum alatum</name>
    <dbReference type="NCBI Taxonomy" id="300844"/>
    <lineage>
        <taxon>Eukaryota</taxon>
        <taxon>Viridiplantae</taxon>
        <taxon>Streptophyta</taxon>
        <taxon>Embryophyta</taxon>
        <taxon>Tracheophyta</taxon>
        <taxon>Spermatophyta</taxon>
        <taxon>Magnoliopsida</taxon>
        <taxon>eudicotyledons</taxon>
        <taxon>Gunneridae</taxon>
        <taxon>Pentapetalae</taxon>
        <taxon>asterids</taxon>
        <taxon>lamiids</taxon>
        <taxon>Lamiales</taxon>
        <taxon>Pedaliaceae</taxon>
        <taxon>Sesamum</taxon>
    </lineage>
</organism>
<keyword evidence="2" id="KW-1185">Reference proteome</keyword>
<sequence length="114" mass="12526">MNFHAFIYDIEAPPPSKPNHVGGTSEHQSVVALLEKETVNEAEGTKKVSFAGPFSNNRKLTEDNKLTKFVVDNGALKLESNDLIDVKTKLGFCIIRYIAGKFPDLKAIHALAKS</sequence>
<evidence type="ECO:0000313" key="2">
    <source>
        <dbReference type="Proteomes" id="UP001293254"/>
    </source>
</evidence>